<evidence type="ECO:0000256" key="1">
    <source>
        <dbReference type="ARBA" id="ARBA00001947"/>
    </source>
</evidence>
<dbReference type="EMBL" id="QUWK01000003">
    <property type="protein sequence ID" value="RFU95628.1"/>
    <property type="molecule type" value="Genomic_DNA"/>
</dbReference>
<proteinExistence type="inferred from homology"/>
<feature type="binding site" evidence="8">
    <location>
        <position position="63"/>
    </location>
    <ligand>
        <name>Zn(2+)</name>
        <dbReference type="ChEBI" id="CHEBI:29105"/>
        <label>1</label>
    </ligand>
</feature>
<keyword evidence="4 10" id="KW-0378">Hydrolase</keyword>
<dbReference type="GO" id="GO:0006508">
    <property type="term" value="P:proteolysis"/>
    <property type="evidence" value="ECO:0007669"/>
    <property type="project" value="UniProtKB-KW"/>
</dbReference>
<dbReference type="PANTHER" id="PTHR42994:SF2">
    <property type="entry name" value="PEPTIDASE"/>
    <property type="match status" value="1"/>
</dbReference>
<dbReference type="AlphaFoldDB" id="A0A372MJS1"/>
<keyword evidence="3 8" id="KW-0479">Metal-binding</keyword>
<dbReference type="InterPro" id="IPR001261">
    <property type="entry name" value="ArgE/DapE_CS"/>
</dbReference>
<dbReference type="PROSITE" id="PS00758">
    <property type="entry name" value="ARGE_DAPE_CPG2_1"/>
    <property type="match status" value="1"/>
</dbReference>
<evidence type="ECO:0000256" key="7">
    <source>
        <dbReference type="PIRNR" id="PIRNR001123"/>
    </source>
</evidence>
<dbReference type="Gene3D" id="3.40.630.10">
    <property type="entry name" value="Zn peptidases"/>
    <property type="match status" value="1"/>
</dbReference>
<keyword evidence="6" id="KW-0482">Metalloprotease</keyword>
<gene>
    <name evidence="10" type="ORF">DYP60_03905</name>
</gene>
<dbReference type="InterPro" id="IPR002933">
    <property type="entry name" value="Peptidase_M20"/>
</dbReference>
<dbReference type="InterPro" id="IPR010162">
    <property type="entry name" value="PepT-like"/>
</dbReference>
<dbReference type="InterPro" id="IPR036264">
    <property type="entry name" value="Bact_exopeptidase_dim_dom"/>
</dbReference>
<evidence type="ECO:0000256" key="3">
    <source>
        <dbReference type="ARBA" id="ARBA00022723"/>
    </source>
</evidence>
<comment type="caution">
    <text evidence="10">The sequence shown here is derived from an EMBL/GenBank/DDBJ whole genome shotgun (WGS) entry which is preliminary data.</text>
</comment>
<evidence type="ECO:0000256" key="5">
    <source>
        <dbReference type="ARBA" id="ARBA00022833"/>
    </source>
</evidence>
<dbReference type="Proteomes" id="UP000264002">
    <property type="component" value="Unassembled WGS sequence"/>
</dbReference>
<evidence type="ECO:0000313" key="10">
    <source>
        <dbReference type="EMBL" id="RFU95628.1"/>
    </source>
</evidence>
<keyword evidence="5" id="KW-0862">Zinc</keyword>
<keyword evidence="2" id="KW-0645">Protease</keyword>
<dbReference type="NCBIfam" id="TIGR01883">
    <property type="entry name" value="PepT-like"/>
    <property type="match status" value="1"/>
</dbReference>
<accession>A0A372MJS1</accession>
<dbReference type="PANTHER" id="PTHR42994">
    <property type="entry name" value="PEPTIDASE T"/>
    <property type="match status" value="1"/>
</dbReference>
<protein>
    <submittedName>
        <fullName evidence="10">M20/M25/M40 family metallo-hydrolase</fullName>
    </submittedName>
</protein>
<dbReference type="RefSeq" id="WP_117329576.1">
    <property type="nucleotide sequence ID" value="NZ_QUWK01000003.1"/>
</dbReference>
<evidence type="ECO:0000256" key="8">
    <source>
        <dbReference type="PIRSR" id="PIRSR001123-2"/>
    </source>
</evidence>
<sequence length="356" mass="37827">MQNLLDTFSQLVSLDSVSYEEDQIALFLETALLQAGLHTEYDDGGNLYGFLPGKDKTILLNAHMDTVDLARGARVVEDGAILRSDGTTALGADDKAALAAILVALDTIKQNEADHPSIVVLFTRSEELGLVGARSIDVGKLASVSYGFTFDASGPVGGAVSAAPSQDKIEAIFHGKGAHAGFKPENGISAIQMASQAVNAMKLLRVDEETTANVGSFIAPGAKNIVCDTATLIFEARSLDPSKLKAQSASMIDAMESAAKAYGGSVDITHEHQYEAYHHGEDAAVLKYFKQACEKVALPFGLESTLGGSDANVLNKMGIETLACTSGYEEPHTKNEYIPKKELENLFSLILELITL</sequence>
<dbReference type="PIRSF" id="PIRSF001123">
    <property type="entry name" value="PepA_GA"/>
    <property type="match status" value="1"/>
</dbReference>
<dbReference type="Gene3D" id="3.30.70.360">
    <property type="match status" value="1"/>
</dbReference>
<comment type="cofactor">
    <cofactor evidence="1">
        <name>Zn(2+)</name>
        <dbReference type="ChEBI" id="CHEBI:29105"/>
    </cofactor>
</comment>
<dbReference type="Pfam" id="PF07687">
    <property type="entry name" value="M20_dimer"/>
    <property type="match status" value="1"/>
</dbReference>
<organism evidence="10 11">
    <name type="scientific">Sphaerochaeta halotolerans</name>
    <dbReference type="NCBI Taxonomy" id="2293840"/>
    <lineage>
        <taxon>Bacteria</taxon>
        <taxon>Pseudomonadati</taxon>
        <taxon>Spirochaetota</taxon>
        <taxon>Spirochaetia</taxon>
        <taxon>Spirochaetales</taxon>
        <taxon>Sphaerochaetaceae</taxon>
        <taxon>Sphaerochaeta</taxon>
    </lineage>
</organism>
<dbReference type="Pfam" id="PF01546">
    <property type="entry name" value="Peptidase_M20"/>
    <property type="match status" value="1"/>
</dbReference>
<dbReference type="GO" id="GO:0046872">
    <property type="term" value="F:metal ion binding"/>
    <property type="evidence" value="ECO:0007669"/>
    <property type="project" value="UniProtKB-UniRule"/>
</dbReference>
<evidence type="ECO:0000259" key="9">
    <source>
        <dbReference type="Pfam" id="PF07687"/>
    </source>
</evidence>
<evidence type="ECO:0000313" key="11">
    <source>
        <dbReference type="Proteomes" id="UP000264002"/>
    </source>
</evidence>
<feature type="domain" description="Peptidase M20 dimerisation" evidence="9">
    <location>
        <begin position="172"/>
        <end position="262"/>
    </location>
</feature>
<dbReference type="SUPFAM" id="SSF55031">
    <property type="entry name" value="Bacterial exopeptidase dimerisation domain"/>
    <property type="match status" value="1"/>
</dbReference>
<keyword evidence="11" id="KW-1185">Reference proteome</keyword>
<reference evidence="11" key="1">
    <citation type="submission" date="2018-08" db="EMBL/GenBank/DDBJ databases">
        <authorList>
            <person name="Grouzdev D.S."/>
            <person name="Krutkina M.S."/>
        </authorList>
    </citation>
    <scope>NUCLEOTIDE SEQUENCE [LARGE SCALE GENOMIC DNA]</scope>
    <source>
        <strain evidence="11">4-11</strain>
    </source>
</reference>
<dbReference type="GO" id="GO:0004177">
    <property type="term" value="F:aminopeptidase activity"/>
    <property type="evidence" value="ECO:0007669"/>
    <property type="project" value="UniProtKB-UniRule"/>
</dbReference>
<comment type="similarity">
    <text evidence="7">Belongs to the peptidase M42 family.</text>
</comment>
<dbReference type="InterPro" id="IPR008007">
    <property type="entry name" value="Peptidase_M42"/>
</dbReference>
<name>A0A372MJS1_9SPIR</name>
<evidence type="ECO:0000256" key="2">
    <source>
        <dbReference type="ARBA" id="ARBA00022670"/>
    </source>
</evidence>
<reference evidence="10 11" key="2">
    <citation type="submission" date="2018-09" db="EMBL/GenBank/DDBJ databases">
        <title>Genome of Sphaerochaeta halotolerans strain 4-11.</title>
        <authorList>
            <person name="Nazina T.N."/>
            <person name="Sokolova D.S."/>
        </authorList>
    </citation>
    <scope>NUCLEOTIDE SEQUENCE [LARGE SCALE GENOMIC DNA]</scope>
    <source>
        <strain evidence="10 11">4-11</strain>
    </source>
</reference>
<comment type="cofactor">
    <cofactor evidence="8">
        <name>a divalent metal cation</name>
        <dbReference type="ChEBI" id="CHEBI:60240"/>
    </cofactor>
    <text evidence="8">Binds 2 divalent metal cations per subunit.</text>
</comment>
<dbReference type="InterPro" id="IPR011650">
    <property type="entry name" value="Peptidase_M20_dimer"/>
</dbReference>
<dbReference type="SUPFAM" id="SSF53187">
    <property type="entry name" value="Zn-dependent exopeptidases"/>
    <property type="match status" value="1"/>
</dbReference>
<dbReference type="GO" id="GO:0008237">
    <property type="term" value="F:metallopeptidase activity"/>
    <property type="evidence" value="ECO:0007669"/>
    <property type="project" value="UniProtKB-KW"/>
</dbReference>
<evidence type="ECO:0000256" key="6">
    <source>
        <dbReference type="ARBA" id="ARBA00023049"/>
    </source>
</evidence>
<evidence type="ECO:0000256" key="4">
    <source>
        <dbReference type="ARBA" id="ARBA00022801"/>
    </source>
</evidence>